<dbReference type="PANTHER" id="PTHR30296">
    <property type="entry name" value="UNCHARACTERIZED PROTEIN YKGE"/>
    <property type="match status" value="1"/>
</dbReference>
<gene>
    <name evidence="2" type="ORF">D3H65_02520</name>
</gene>
<dbReference type="OrthoDB" id="9770306at2"/>
<dbReference type="EMBL" id="CP032157">
    <property type="protein sequence ID" value="AXY72910.1"/>
    <property type="molecule type" value="Genomic_DNA"/>
</dbReference>
<dbReference type="Proteomes" id="UP000263900">
    <property type="component" value="Chromosome"/>
</dbReference>
<dbReference type="GO" id="GO:0005829">
    <property type="term" value="C:cytosol"/>
    <property type="evidence" value="ECO:0007669"/>
    <property type="project" value="TreeGrafter"/>
</dbReference>
<dbReference type="InterPro" id="IPR004017">
    <property type="entry name" value="Cys_rich_dom"/>
</dbReference>
<dbReference type="GO" id="GO:0016491">
    <property type="term" value="F:oxidoreductase activity"/>
    <property type="evidence" value="ECO:0007669"/>
    <property type="project" value="UniProtKB-ARBA"/>
</dbReference>
<dbReference type="RefSeq" id="WP_119048748.1">
    <property type="nucleotide sequence ID" value="NZ_CP032157.1"/>
</dbReference>
<keyword evidence="3" id="KW-1185">Reference proteome</keyword>
<dbReference type="AlphaFoldDB" id="A0A3B7MIA5"/>
<sequence>MRVALFIPCYVDQFYPKVAIATLRLLQHLGLDVHYPMQQTCCGQPMANGGFEHLTGSCNSNFIKAFAGYDYIVSPSGSCVLHIKDHLHDDKQEAAASTIRHKVYELCEFLTDIVQVKSIKASFPQKVALHQGCHGQRGLKLASSTETVVPYFSKPVQLLKMVEGLELVDLDRPDECCGFGGTFCVTEEAVSSAMGLSRIDDYTKHQATVITGTDMSCLMHQEGLIKRKKLPFEVMHISEVLASGLAF</sequence>
<evidence type="ECO:0000313" key="2">
    <source>
        <dbReference type="EMBL" id="AXY72910.1"/>
    </source>
</evidence>
<accession>A0A3B7MIA5</accession>
<name>A0A3B7MIA5_9BACT</name>
<proteinExistence type="predicted"/>
<evidence type="ECO:0000313" key="3">
    <source>
        <dbReference type="Proteomes" id="UP000263900"/>
    </source>
</evidence>
<feature type="domain" description="Cysteine-rich" evidence="1">
    <location>
        <begin position="127"/>
        <end position="220"/>
    </location>
</feature>
<dbReference type="Pfam" id="PF02754">
    <property type="entry name" value="CCG"/>
    <property type="match status" value="2"/>
</dbReference>
<dbReference type="KEGG" id="pseg:D3H65_02520"/>
<feature type="domain" description="Cysteine-rich" evidence="1">
    <location>
        <begin position="3"/>
        <end position="84"/>
    </location>
</feature>
<evidence type="ECO:0000259" key="1">
    <source>
        <dbReference type="Pfam" id="PF02754"/>
    </source>
</evidence>
<dbReference type="PANTHER" id="PTHR30296:SF0">
    <property type="entry name" value="LACTATE UTILIZATION PROTEIN A"/>
    <property type="match status" value="1"/>
</dbReference>
<reference evidence="2 3" key="1">
    <citation type="submission" date="2018-09" db="EMBL/GenBank/DDBJ databases">
        <title>Genome sequencing of strain 6GH32-13.</title>
        <authorList>
            <person name="Weon H.-Y."/>
            <person name="Heo J."/>
            <person name="Kwon S.-W."/>
        </authorList>
    </citation>
    <scope>NUCLEOTIDE SEQUENCE [LARGE SCALE GENOMIC DNA]</scope>
    <source>
        <strain evidence="2 3">5GH32-13</strain>
    </source>
</reference>
<protein>
    <submittedName>
        <fullName evidence="2">(Fe-S)-binding protein</fullName>
    </submittedName>
</protein>
<organism evidence="2 3">
    <name type="scientific">Paraflavitalea soli</name>
    <dbReference type="NCBI Taxonomy" id="2315862"/>
    <lineage>
        <taxon>Bacteria</taxon>
        <taxon>Pseudomonadati</taxon>
        <taxon>Bacteroidota</taxon>
        <taxon>Chitinophagia</taxon>
        <taxon>Chitinophagales</taxon>
        <taxon>Chitinophagaceae</taxon>
        <taxon>Paraflavitalea</taxon>
    </lineage>
</organism>